<dbReference type="InterPro" id="IPR045374">
    <property type="entry name" value="Cas5fv_helical"/>
</dbReference>
<accession>A0AA37T2G5</accession>
<evidence type="ECO:0000259" key="1">
    <source>
        <dbReference type="Pfam" id="PF20158"/>
    </source>
</evidence>
<evidence type="ECO:0000313" key="3">
    <source>
        <dbReference type="Proteomes" id="UP001156601"/>
    </source>
</evidence>
<organism evidence="2 3">
    <name type="scientific">Agaribacter marinus</name>
    <dbReference type="NCBI Taxonomy" id="1431249"/>
    <lineage>
        <taxon>Bacteria</taxon>
        <taxon>Pseudomonadati</taxon>
        <taxon>Pseudomonadota</taxon>
        <taxon>Gammaproteobacteria</taxon>
        <taxon>Alteromonadales</taxon>
        <taxon>Alteromonadaceae</taxon>
        <taxon>Agaribacter</taxon>
    </lineage>
</organism>
<name>A0AA37T2G5_9ALTE</name>
<dbReference type="EMBL" id="BSOT01000012">
    <property type="protein sequence ID" value="GLR72734.1"/>
    <property type="molecule type" value="Genomic_DNA"/>
</dbReference>
<gene>
    <name evidence="2" type="ORF">GCM10007852_36420</name>
</gene>
<feature type="domain" description="Cas5fv helical" evidence="1">
    <location>
        <begin position="108"/>
        <end position="264"/>
    </location>
</feature>
<reference evidence="2" key="2">
    <citation type="submission" date="2023-01" db="EMBL/GenBank/DDBJ databases">
        <title>Draft genome sequence of Agaribacter marinus strain NBRC 110023.</title>
        <authorList>
            <person name="Sun Q."/>
            <person name="Mori K."/>
        </authorList>
    </citation>
    <scope>NUCLEOTIDE SEQUENCE</scope>
    <source>
        <strain evidence="2">NBRC 110023</strain>
    </source>
</reference>
<dbReference type="CDD" id="cd21143">
    <property type="entry name" value="Cas5fv"/>
    <property type="match status" value="1"/>
</dbReference>
<dbReference type="Pfam" id="PF20158">
    <property type="entry name" value="Cas5fv_helical"/>
    <property type="match status" value="1"/>
</dbReference>
<comment type="caution">
    <text evidence="2">The sequence shown here is derived from an EMBL/GenBank/DDBJ whole genome shotgun (WGS) entry which is preliminary data.</text>
</comment>
<dbReference type="RefSeq" id="WP_284219150.1">
    <property type="nucleotide sequence ID" value="NZ_BSOT01000012.1"/>
</dbReference>
<proteinExistence type="predicted"/>
<protein>
    <recommendedName>
        <fullName evidence="1">Cas5fv helical domain-containing protein</fullName>
    </recommendedName>
</protein>
<sequence length="334" mass="38022">MRIEIEYEASWRNSFMDGTNNEQLPKGGRKFIGSMRSLGKPENFIKREITLNTVMGVLNRLIGDQRKLYQSRLEEEYYFREIEQVVSFNDKPKAINHEMTYIRNVSGSTDQNSYTGAIKTNDAIFSSDYTQEFWGVLGLDLPSLFSFVLRKKVEFPTAKWEPLLISDRLEEINKLKPIENAGEANKVYQHLSQKFEKYKGLNAKGLLLQSSLYCSALYLQLDRLSSKYDIASAKTKAGGISGISNNGFTKKDFMGRFTTGEKKKIWGNPYIFEEFVKGEGKTKHLMTKASGVLEIEINVDREKANEIAHLIDCAGVSSFYLGKKGLAYVSKIRV</sequence>
<evidence type="ECO:0000313" key="2">
    <source>
        <dbReference type="EMBL" id="GLR72734.1"/>
    </source>
</evidence>
<reference evidence="2" key="1">
    <citation type="journal article" date="2014" name="Int. J. Syst. Evol. Microbiol.">
        <title>Complete genome sequence of Corynebacterium casei LMG S-19264T (=DSM 44701T), isolated from a smear-ripened cheese.</title>
        <authorList>
            <consortium name="US DOE Joint Genome Institute (JGI-PGF)"/>
            <person name="Walter F."/>
            <person name="Albersmeier A."/>
            <person name="Kalinowski J."/>
            <person name="Ruckert C."/>
        </authorList>
    </citation>
    <scope>NUCLEOTIDE SEQUENCE</scope>
    <source>
        <strain evidence="2">NBRC 110023</strain>
    </source>
</reference>
<dbReference type="Proteomes" id="UP001156601">
    <property type="component" value="Unassembled WGS sequence"/>
</dbReference>
<dbReference type="InterPro" id="IPR047583">
    <property type="entry name" value="Cas5fv"/>
</dbReference>
<dbReference type="AlphaFoldDB" id="A0AA37T2G5"/>
<keyword evidence="3" id="KW-1185">Reference proteome</keyword>